<dbReference type="SUPFAM" id="SSF53187">
    <property type="entry name" value="Zn-dependent exopeptidases"/>
    <property type="match status" value="1"/>
</dbReference>
<reference evidence="3 4" key="1">
    <citation type="submission" date="2016-02" db="EMBL/GenBank/DDBJ databases">
        <title>Anaerosporomusa subterraneum gen. nov., sp. nov., a spore-forming obligate anaerobe isolated from saprolite.</title>
        <authorList>
            <person name="Choi J.K."/>
            <person name="Shah M."/>
            <person name="Yee N."/>
        </authorList>
    </citation>
    <scope>NUCLEOTIDE SEQUENCE [LARGE SCALE GENOMIC DNA]</scope>
    <source>
        <strain evidence="3 4">RU4</strain>
    </source>
</reference>
<dbReference type="GO" id="GO:0008745">
    <property type="term" value="F:N-acetylmuramoyl-L-alanine amidase activity"/>
    <property type="evidence" value="ECO:0007669"/>
    <property type="project" value="InterPro"/>
</dbReference>
<evidence type="ECO:0000313" key="4">
    <source>
        <dbReference type="Proteomes" id="UP000076268"/>
    </source>
</evidence>
<evidence type="ECO:0000313" key="3">
    <source>
        <dbReference type="EMBL" id="KYZ75091.1"/>
    </source>
</evidence>
<organism evidence="3 4">
    <name type="scientific">Anaerosporomusa subterranea</name>
    <dbReference type="NCBI Taxonomy" id="1794912"/>
    <lineage>
        <taxon>Bacteria</taxon>
        <taxon>Bacillati</taxon>
        <taxon>Bacillota</taxon>
        <taxon>Negativicutes</taxon>
        <taxon>Acetonemataceae</taxon>
        <taxon>Anaerosporomusa</taxon>
    </lineage>
</organism>
<evidence type="ECO:0000256" key="1">
    <source>
        <dbReference type="ARBA" id="ARBA00022801"/>
    </source>
</evidence>
<keyword evidence="1" id="KW-0378">Hydrolase</keyword>
<dbReference type="SMART" id="SM00646">
    <property type="entry name" value="Ami_3"/>
    <property type="match status" value="1"/>
</dbReference>
<dbReference type="Gene3D" id="3.40.630.40">
    <property type="entry name" value="Zn-dependent exopeptidases"/>
    <property type="match status" value="1"/>
</dbReference>
<dbReference type="PANTHER" id="PTHR30404:SF0">
    <property type="entry name" value="N-ACETYLMURAMOYL-L-ALANINE AMIDASE AMIC"/>
    <property type="match status" value="1"/>
</dbReference>
<keyword evidence="4" id="KW-1185">Reference proteome</keyword>
<dbReference type="InterPro" id="IPR050695">
    <property type="entry name" value="N-acetylmuramoyl_amidase_3"/>
</dbReference>
<name>A0A154BMG0_ANASB</name>
<dbReference type="CDD" id="cd02696">
    <property type="entry name" value="MurNAc-LAA"/>
    <property type="match status" value="1"/>
</dbReference>
<sequence length="259" mass="28411">MRILLDGQQLPIKIPVSKDLLLTLKTIALAQNWRIHYNAATSVIYLNTDSHQPIAYPDRQALPNVEMDSTRLLGKSICIDPGHGGRDPGAIGPAGTYEKDNTLAIALLLRERLERNGAKVYMTRETDQSVAHDSATAQEEVEARIWAAKQTKADLLISIHNDGFISSTANGATTYHHGNADASRLATIVQKRLIESLGVNDRGARFASFFVIRYAPMPSILVEVAFISNPDEELLLASEDGRSRAANGIFEGIVGYYRV</sequence>
<evidence type="ECO:0000259" key="2">
    <source>
        <dbReference type="SMART" id="SM00646"/>
    </source>
</evidence>
<dbReference type="InterPro" id="IPR002508">
    <property type="entry name" value="MurNAc-LAA_cat"/>
</dbReference>
<feature type="domain" description="MurNAc-LAA" evidence="2">
    <location>
        <begin position="147"/>
        <end position="254"/>
    </location>
</feature>
<dbReference type="GO" id="GO:0009253">
    <property type="term" value="P:peptidoglycan catabolic process"/>
    <property type="evidence" value="ECO:0007669"/>
    <property type="project" value="InterPro"/>
</dbReference>
<protein>
    <submittedName>
        <fullName evidence="3">N-acetylmuramoyl-L-alanine amidase</fullName>
    </submittedName>
</protein>
<dbReference type="PANTHER" id="PTHR30404">
    <property type="entry name" value="N-ACETYLMURAMOYL-L-ALANINE AMIDASE"/>
    <property type="match status" value="1"/>
</dbReference>
<accession>A0A154BMG0</accession>
<gene>
    <name evidence="3" type="ORF">AXX12_12990</name>
</gene>
<proteinExistence type="predicted"/>
<dbReference type="OrthoDB" id="9772024at2"/>
<dbReference type="GO" id="GO:0030288">
    <property type="term" value="C:outer membrane-bounded periplasmic space"/>
    <property type="evidence" value="ECO:0007669"/>
    <property type="project" value="TreeGrafter"/>
</dbReference>
<dbReference type="RefSeq" id="WP_066244493.1">
    <property type="nucleotide sequence ID" value="NZ_LSGP01000025.1"/>
</dbReference>
<dbReference type="Pfam" id="PF01520">
    <property type="entry name" value="Amidase_3"/>
    <property type="match status" value="1"/>
</dbReference>
<dbReference type="EMBL" id="LSGP01000025">
    <property type="protein sequence ID" value="KYZ75091.1"/>
    <property type="molecule type" value="Genomic_DNA"/>
</dbReference>
<dbReference type="STRING" id="1794912.AXX12_12990"/>
<dbReference type="AlphaFoldDB" id="A0A154BMG0"/>
<comment type="caution">
    <text evidence="3">The sequence shown here is derived from an EMBL/GenBank/DDBJ whole genome shotgun (WGS) entry which is preliminary data.</text>
</comment>
<dbReference type="Proteomes" id="UP000076268">
    <property type="component" value="Unassembled WGS sequence"/>
</dbReference>